<evidence type="ECO:0000313" key="5">
    <source>
        <dbReference type="EMBL" id="MCS7484182.1"/>
    </source>
</evidence>
<evidence type="ECO:0000256" key="3">
    <source>
        <dbReference type="SAM" id="SignalP"/>
    </source>
</evidence>
<accession>A0A9X2VXF1</accession>
<evidence type="ECO:0000256" key="1">
    <source>
        <dbReference type="ARBA" id="ARBA00010088"/>
    </source>
</evidence>
<dbReference type="Proteomes" id="UP001141259">
    <property type="component" value="Unassembled WGS sequence"/>
</dbReference>
<organism evidence="5 6">
    <name type="scientific">Umezawaea endophytica</name>
    <dbReference type="NCBI Taxonomy" id="1654476"/>
    <lineage>
        <taxon>Bacteria</taxon>
        <taxon>Bacillati</taxon>
        <taxon>Actinomycetota</taxon>
        <taxon>Actinomycetes</taxon>
        <taxon>Pseudonocardiales</taxon>
        <taxon>Pseudonocardiaceae</taxon>
        <taxon>Umezawaea</taxon>
    </lineage>
</organism>
<comment type="similarity">
    <text evidence="1">Belongs to the peptidase S33 family.</text>
</comment>
<evidence type="ECO:0000313" key="6">
    <source>
        <dbReference type="Proteomes" id="UP001141259"/>
    </source>
</evidence>
<dbReference type="PANTHER" id="PTHR43248:SF25">
    <property type="entry name" value="AB HYDROLASE-1 DOMAIN-CONTAINING PROTEIN-RELATED"/>
    <property type="match status" value="1"/>
</dbReference>
<dbReference type="PANTHER" id="PTHR43248">
    <property type="entry name" value="2-SUCCINYL-6-HYDROXY-2,4-CYCLOHEXADIENE-1-CARBOXYLATE SYNTHASE"/>
    <property type="match status" value="1"/>
</dbReference>
<gene>
    <name evidence="5" type="ORF">NZH93_45760</name>
</gene>
<keyword evidence="3" id="KW-0732">Signal</keyword>
<sequence length="448" mass="47461">MRRVLALVLVVVLGAGGAGVATASPGVGWASCGEHGAECAVVRVPLDWGRPGGERISLAVSRVSAADPARRIGVLFFNPGGPGGPGAGFVRDEPELFPRELRERFDIVGVDPRGVGESVPAIACELPPMGAAVDQFPESREGFDRLVAYNREVAEGCRRATGPLIDHVDTVSAARDFDVVRAVLGESRVSWLGLSYGTLLGATYARMFPDRVRAAVLDGAVDHAVGSRRLALDEAVVFEEVFGLFTGWCAADPACALHGRDVEAGFRELMARPPSGTTTAQIGYGTYSGLVIRAQWPAVAEILARAFDGDGSPFARVGSDAAYRVIGCHDFPSSARRYEDLARRMAEVRRLAPVTRGYVEGWDVQAGCAGWPVRAANPWGPVVVRGVPRVLVVSGSHDPATPHVWGVGLAARIEGARLLAWDGVGHTAFFNDESVLRAEVEHLTGGGR</sequence>
<evidence type="ECO:0000259" key="4">
    <source>
        <dbReference type="Pfam" id="PF00561"/>
    </source>
</evidence>
<keyword evidence="2 5" id="KW-0378">Hydrolase</keyword>
<reference evidence="5" key="1">
    <citation type="submission" date="2022-08" db="EMBL/GenBank/DDBJ databases">
        <authorList>
            <person name="Tistechok S."/>
            <person name="Samborskyy M."/>
            <person name="Roman I."/>
        </authorList>
    </citation>
    <scope>NUCLEOTIDE SEQUENCE</scope>
    <source>
        <strain evidence="5">DSM 103496</strain>
    </source>
</reference>
<proteinExistence type="inferred from homology"/>
<dbReference type="PROSITE" id="PS51257">
    <property type="entry name" value="PROKAR_LIPOPROTEIN"/>
    <property type="match status" value="1"/>
</dbReference>
<dbReference type="InterPro" id="IPR000073">
    <property type="entry name" value="AB_hydrolase_1"/>
</dbReference>
<dbReference type="SUPFAM" id="SSF53474">
    <property type="entry name" value="alpha/beta-Hydrolases"/>
    <property type="match status" value="1"/>
</dbReference>
<feature type="chain" id="PRO_5040777643" evidence="3">
    <location>
        <begin position="24"/>
        <end position="448"/>
    </location>
</feature>
<dbReference type="EMBL" id="JANYMP010000042">
    <property type="protein sequence ID" value="MCS7484182.1"/>
    <property type="molecule type" value="Genomic_DNA"/>
</dbReference>
<protein>
    <submittedName>
        <fullName evidence="5">Alpha/beta hydrolase</fullName>
    </submittedName>
</protein>
<feature type="domain" description="AB hydrolase-1" evidence="4">
    <location>
        <begin position="74"/>
        <end position="431"/>
    </location>
</feature>
<dbReference type="AlphaFoldDB" id="A0A9X2VXF1"/>
<dbReference type="Pfam" id="PF00561">
    <property type="entry name" value="Abhydrolase_1"/>
    <property type="match status" value="1"/>
</dbReference>
<keyword evidence="6" id="KW-1185">Reference proteome</keyword>
<dbReference type="InterPro" id="IPR029058">
    <property type="entry name" value="AB_hydrolase_fold"/>
</dbReference>
<dbReference type="Gene3D" id="3.40.50.1820">
    <property type="entry name" value="alpha/beta hydrolase"/>
    <property type="match status" value="1"/>
</dbReference>
<dbReference type="InterPro" id="IPR051601">
    <property type="entry name" value="Serine_prot/Carboxylest_S33"/>
</dbReference>
<dbReference type="GO" id="GO:0016787">
    <property type="term" value="F:hydrolase activity"/>
    <property type="evidence" value="ECO:0007669"/>
    <property type="project" value="UniProtKB-KW"/>
</dbReference>
<evidence type="ECO:0000256" key="2">
    <source>
        <dbReference type="ARBA" id="ARBA00022801"/>
    </source>
</evidence>
<comment type="caution">
    <text evidence="5">The sequence shown here is derived from an EMBL/GenBank/DDBJ whole genome shotgun (WGS) entry which is preliminary data.</text>
</comment>
<name>A0A9X2VXF1_9PSEU</name>
<dbReference type="RefSeq" id="WP_259629633.1">
    <property type="nucleotide sequence ID" value="NZ_JANYMP010000042.1"/>
</dbReference>
<feature type="signal peptide" evidence="3">
    <location>
        <begin position="1"/>
        <end position="23"/>
    </location>
</feature>